<dbReference type="RefSeq" id="WP_002201302.1">
    <property type="nucleotide sequence ID" value="NZ_JH791996.1"/>
</dbReference>
<accession>J8A1B4</accession>
<keyword evidence="1" id="KW-0472">Membrane</keyword>
<keyword evidence="1" id="KW-0812">Transmembrane</keyword>
<proteinExistence type="predicted"/>
<organism evidence="2 3">
    <name type="scientific">Bacillus cereus BAG5X1-1</name>
    <dbReference type="NCBI Taxonomy" id="1053189"/>
    <lineage>
        <taxon>Bacteria</taxon>
        <taxon>Bacillati</taxon>
        <taxon>Bacillota</taxon>
        <taxon>Bacilli</taxon>
        <taxon>Bacillales</taxon>
        <taxon>Bacillaceae</taxon>
        <taxon>Bacillus</taxon>
        <taxon>Bacillus cereus group</taxon>
    </lineage>
</organism>
<name>J8A1B4_BACCE</name>
<dbReference type="AlphaFoldDB" id="J8A1B4"/>
<protein>
    <submittedName>
        <fullName evidence="2">Uncharacterized protein</fullName>
    </submittedName>
</protein>
<dbReference type="EMBL" id="AHDJ01000034">
    <property type="protein sequence ID" value="EJQ42371.1"/>
    <property type="molecule type" value="Genomic_DNA"/>
</dbReference>
<feature type="transmembrane region" description="Helical" evidence="1">
    <location>
        <begin position="95"/>
        <end position="116"/>
    </location>
</feature>
<sequence length="344" mass="40121">MSSFIVFVALLVVISIFLKSKITLRIKIRKIIKKYPNTIRHLKNGTFKRHELIKSLKDKVLGELSDKKLSTDRKNVGEIVEREIIKEIKGWRGRLLVYLWGIGSLICIFLITILFFPEKALKSRELGKEVFENISKENWGKVEVLQLLGQDQDRISGQKQEENKNEEYFNSGIAFMNNGKEQEAIKQLEQISANSEKFDEAQKYIWTIKRDQFVKQCLDISYKELKKKPEEYEGKKIHLFGKIYNIQEVNGKTIISLSTAHINGEYIGDEAFILISTETSLNEGDYIDVYGEMKGNYSKNQQFITKYLNGKQYNIYYDQRTFLKQVPVLETRIIVDSKGRIYGR</sequence>
<gene>
    <name evidence="2" type="ORF">IEE_03936</name>
</gene>
<dbReference type="Proteomes" id="UP000006600">
    <property type="component" value="Unassembled WGS sequence"/>
</dbReference>
<evidence type="ECO:0000313" key="2">
    <source>
        <dbReference type="EMBL" id="EJQ42371.1"/>
    </source>
</evidence>
<feature type="transmembrane region" description="Helical" evidence="1">
    <location>
        <begin position="6"/>
        <end position="24"/>
    </location>
</feature>
<comment type="caution">
    <text evidence="2">The sequence shown here is derived from an EMBL/GenBank/DDBJ whole genome shotgun (WGS) entry which is preliminary data.</text>
</comment>
<dbReference type="PATRIC" id="fig|1053189.3.peg.4007"/>
<evidence type="ECO:0000256" key="1">
    <source>
        <dbReference type="SAM" id="Phobius"/>
    </source>
</evidence>
<reference evidence="2 3" key="1">
    <citation type="submission" date="2012-04" db="EMBL/GenBank/DDBJ databases">
        <title>The Genome Sequence of Bacillus cereus BAG5X1-1.</title>
        <authorList>
            <consortium name="The Broad Institute Genome Sequencing Platform"/>
            <consortium name="The Broad Institute Genome Sequencing Center for Infectious Disease"/>
            <person name="Feldgarden M."/>
            <person name="Van der Auwera G.A."/>
            <person name="Mahillon J."/>
            <person name="Duprez V."/>
            <person name="Timmery S."/>
            <person name="Mattelet C."/>
            <person name="Dierick K."/>
            <person name="Sun M."/>
            <person name="Yu Z."/>
            <person name="Zhu L."/>
            <person name="Hu X."/>
            <person name="Shank E.B."/>
            <person name="Swiecicka I."/>
            <person name="Hansen B.M."/>
            <person name="Andrup L."/>
            <person name="Young S.K."/>
            <person name="Zeng Q."/>
            <person name="Gargeya S."/>
            <person name="Fitzgerald M."/>
            <person name="Haas B."/>
            <person name="Abouelleil A."/>
            <person name="Alvarado L."/>
            <person name="Arachchi H.M."/>
            <person name="Berlin A."/>
            <person name="Chapman S.B."/>
            <person name="Goldberg J."/>
            <person name="Griggs A."/>
            <person name="Gujja S."/>
            <person name="Hansen M."/>
            <person name="Howarth C."/>
            <person name="Imamovic A."/>
            <person name="Larimer J."/>
            <person name="McCowen C."/>
            <person name="Montmayeur A."/>
            <person name="Murphy C."/>
            <person name="Neiman D."/>
            <person name="Pearson M."/>
            <person name="Priest M."/>
            <person name="Roberts A."/>
            <person name="Saif S."/>
            <person name="Shea T."/>
            <person name="Sisk P."/>
            <person name="Sykes S."/>
            <person name="Wortman J."/>
            <person name="Nusbaum C."/>
            <person name="Birren B."/>
        </authorList>
    </citation>
    <scope>NUCLEOTIDE SEQUENCE [LARGE SCALE GENOMIC DNA]</scope>
    <source>
        <strain evidence="2 3">BAG5X1-1</strain>
    </source>
</reference>
<dbReference type="HOGENOM" id="CLU_805743_0_0_9"/>
<evidence type="ECO:0000313" key="3">
    <source>
        <dbReference type="Proteomes" id="UP000006600"/>
    </source>
</evidence>
<keyword evidence="1" id="KW-1133">Transmembrane helix</keyword>